<sequence length="85" mass="9079">MRVSPEDIDLRECAMSMMETKRDTARPWRIASIVFAFLGFGFWALAAVSVVCGVVAGLKGDKHGWAWAVVAVVLAAIGIAARSAV</sequence>
<proteinExistence type="predicted"/>
<feature type="transmembrane region" description="Helical" evidence="1">
    <location>
        <begin position="30"/>
        <end position="58"/>
    </location>
</feature>
<dbReference type="Proteomes" id="UP000619260">
    <property type="component" value="Unassembled WGS sequence"/>
</dbReference>
<dbReference type="AlphaFoldDB" id="A0A8J3YQV1"/>
<reference evidence="2" key="1">
    <citation type="submission" date="2021-01" db="EMBL/GenBank/DDBJ databases">
        <title>Whole genome shotgun sequence of Virgisporangium aliadipatigenens NBRC 105644.</title>
        <authorList>
            <person name="Komaki H."/>
            <person name="Tamura T."/>
        </authorList>
    </citation>
    <scope>NUCLEOTIDE SEQUENCE</scope>
    <source>
        <strain evidence="2">NBRC 105644</strain>
    </source>
</reference>
<evidence type="ECO:0000256" key="1">
    <source>
        <dbReference type="SAM" id="Phobius"/>
    </source>
</evidence>
<accession>A0A8J3YQV1</accession>
<keyword evidence="3" id="KW-1185">Reference proteome</keyword>
<keyword evidence="1" id="KW-1133">Transmembrane helix</keyword>
<dbReference type="EMBL" id="BOPF01000020">
    <property type="protein sequence ID" value="GIJ48290.1"/>
    <property type="molecule type" value="Genomic_DNA"/>
</dbReference>
<feature type="transmembrane region" description="Helical" evidence="1">
    <location>
        <begin position="64"/>
        <end position="81"/>
    </location>
</feature>
<evidence type="ECO:0000313" key="2">
    <source>
        <dbReference type="EMBL" id="GIJ48290.1"/>
    </source>
</evidence>
<keyword evidence="1" id="KW-0472">Membrane</keyword>
<evidence type="ECO:0000313" key="3">
    <source>
        <dbReference type="Proteomes" id="UP000619260"/>
    </source>
</evidence>
<protein>
    <submittedName>
        <fullName evidence="2">Uncharacterized protein</fullName>
    </submittedName>
</protein>
<organism evidence="2 3">
    <name type="scientific">Virgisporangium aliadipatigenens</name>
    <dbReference type="NCBI Taxonomy" id="741659"/>
    <lineage>
        <taxon>Bacteria</taxon>
        <taxon>Bacillati</taxon>
        <taxon>Actinomycetota</taxon>
        <taxon>Actinomycetes</taxon>
        <taxon>Micromonosporales</taxon>
        <taxon>Micromonosporaceae</taxon>
        <taxon>Virgisporangium</taxon>
    </lineage>
</organism>
<comment type="caution">
    <text evidence="2">The sequence shown here is derived from an EMBL/GenBank/DDBJ whole genome shotgun (WGS) entry which is preliminary data.</text>
</comment>
<name>A0A8J3YQV1_9ACTN</name>
<gene>
    <name evidence="2" type="ORF">Val02_51760</name>
</gene>
<keyword evidence="1" id="KW-0812">Transmembrane</keyword>